<accession>A0ACC2FP70</accession>
<dbReference type="Proteomes" id="UP001157502">
    <property type="component" value="Chromosome 24"/>
</dbReference>
<reference evidence="1" key="1">
    <citation type="submission" date="2021-05" db="EMBL/GenBank/DDBJ databases">
        <authorList>
            <person name="Pan Q."/>
            <person name="Jouanno E."/>
            <person name="Zahm M."/>
            <person name="Klopp C."/>
            <person name="Cabau C."/>
            <person name="Louis A."/>
            <person name="Berthelot C."/>
            <person name="Parey E."/>
            <person name="Roest Crollius H."/>
            <person name="Montfort J."/>
            <person name="Robinson-Rechavi M."/>
            <person name="Bouchez O."/>
            <person name="Lampietro C."/>
            <person name="Lopez Roques C."/>
            <person name="Donnadieu C."/>
            <person name="Postlethwait J."/>
            <person name="Bobe J."/>
            <person name="Dillon D."/>
            <person name="Chandos A."/>
            <person name="von Hippel F."/>
            <person name="Guiguen Y."/>
        </authorList>
    </citation>
    <scope>NUCLEOTIDE SEQUENCE</scope>
    <source>
        <strain evidence="1">YG-Jan2019</strain>
    </source>
</reference>
<organism evidence="1 2">
    <name type="scientific">Dallia pectoralis</name>
    <name type="common">Alaska blackfish</name>
    <dbReference type="NCBI Taxonomy" id="75939"/>
    <lineage>
        <taxon>Eukaryota</taxon>
        <taxon>Metazoa</taxon>
        <taxon>Chordata</taxon>
        <taxon>Craniata</taxon>
        <taxon>Vertebrata</taxon>
        <taxon>Euteleostomi</taxon>
        <taxon>Actinopterygii</taxon>
        <taxon>Neopterygii</taxon>
        <taxon>Teleostei</taxon>
        <taxon>Protacanthopterygii</taxon>
        <taxon>Esociformes</taxon>
        <taxon>Umbridae</taxon>
        <taxon>Dallia</taxon>
    </lineage>
</organism>
<evidence type="ECO:0000313" key="1">
    <source>
        <dbReference type="EMBL" id="KAJ7993199.1"/>
    </source>
</evidence>
<keyword evidence="2" id="KW-1185">Reference proteome</keyword>
<name>A0ACC2FP70_DALPE</name>
<protein>
    <submittedName>
        <fullName evidence="1">Uncharacterized protein</fullName>
    </submittedName>
</protein>
<comment type="caution">
    <text evidence="1">The sequence shown here is derived from an EMBL/GenBank/DDBJ whole genome shotgun (WGS) entry which is preliminary data.</text>
</comment>
<evidence type="ECO:0000313" key="2">
    <source>
        <dbReference type="Proteomes" id="UP001157502"/>
    </source>
</evidence>
<gene>
    <name evidence="1" type="ORF">DPEC_G00269960</name>
</gene>
<proteinExistence type="predicted"/>
<dbReference type="EMBL" id="CM055751">
    <property type="protein sequence ID" value="KAJ7993199.1"/>
    <property type="molecule type" value="Genomic_DNA"/>
</dbReference>
<sequence length="542" mass="59776">MTATPETEVSRRSQRLVLGGYYNQSSEEEESSLVSYRENPVRVFSKRKKAGRKGASSRRSSRANSVSSTSSLSSSKASTMDPPISPPAYSGFSHLIHRKTCHDTPRPAPTPAPGLNPSTNSWSFSTSQASHAPRPITAVDSSGYSSSEARNYKGNPAHSPSDGQRVSANHSSGVGVRGIFASTLTRPFKPAAVAKAIVAALLLIFFIYVCCLLVSLVWPTPTGSKILNQPSISSNLPPAFTPPSKAMDKDSVSDAVLVAKIKNVLSEEILEKQAQQQEFVTKINTIVERLQIELRDVRSDVTMRLDREHPLYSDHRISEMEAAYTKQLDEFNHRYTNIGQRMTALEEQMAKWLRVVNQVSRSSPPADRMPNFALESQGASLVSTRCSETYRSRSACVSFLGVPLWYPSESPRIVIQGNPPQAGRCWPFHGAQGTLVIALSHPARITHVTLEHLPVVNAPSGRIDSAPKDFSVHGMSTETDEGTFLGTFMYDRNGDPMQTFQMPNPAEAVYTFVELRVLSNWGHPVYTCIYSFRVHGHMDSYR</sequence>